<accession>A0ACC7NX26</accession>
<protein>
    <submittedName>
        <fullName evidence="1">Uncharacterized protein</fullName>
    </submittedName>
</protein>
<keyword evidence="2" id="KW-1185">Reference proteome</keyword>
<organism evidence="1 2">
    <name type="scientific">Paenibacillus mesotrionivorans</name>
    <dbReference type="NCBI Taxonomy" id="3160968"/>
    <lineage>
        <taxon>Bacteria</taxon>
        <taxon>Bacillati</taxon>
        <taxon>Bacillota</taxon>
        <taxon>Bacilli</taxon>
        <taxon>Bacillales</taxon>
        <taxon>Paenibacillaceae</taxon>
        <taxon>Paenibacillus</taxon>
    </lineage>
</organism>
<proteinExistence type="predicted"/>
<evidence type="ECO:0000313" key="1">
    <source>
        <dbReference type="EMBL" id="MFM9329040.1"/>
    </source>
</evidence>
<gene>
    <name evidence="1" type="ORF">ACI1P1_12155</name>
</gene>
<comment type="caution">
    <text evidence="1">The sequence shown here is derived from an EMBL/GenBank/DDBJ whole genome shotgun (WGS) entry which is preliminary data.</text>
</comment>
<reference evidence="1" key="1">
    <citation type="submission" date="2024-12" db="EMBL/GenBank/DDBJ databases">
        <authorList>
            <person name="Wu N."/>
        </authorList>
    </citation>
    <scope>NUCLEOTIDE SEQUENCE</scope>
    <source>
        <strain evidence="1">P15</strain>
    </source>
</reference>
<evidence type="ECO:0000313" key="2">
    <source>
        <dbReference type="Proteomes" id="UP001631969"/>
    </source>
</evidence>
<name>A0ACC7NX26_9BACL</name>
<dbReference type="EMBL" id="JBJURJ010000007">
    <property type="protein sequence ID" value="MFM9329040.1"/>
    <property type="molecule type" value="Genomic_DNA"/>
</dbReference>
<dbReference type="Proteomes" id="UP001631969">
    <property type="component" value="Unassembled WGS sequence"/>
</dbReference>
<sequence>MDKVLVVGMQGAVTDSDIITIHYCTKDEAMTKLAQDVPKLCVMAEEMAADMLELTDCMQAQIEKIIVVEHVTPVIERKWIQYGADAVWELSNWEMQLLQRYPSIQAQNDNNPPKHDKAKLKWMRLPRLSAAALEEEEDYLLSHQGRKKEAVYKRSLVLSTAGIKGCSGATYSAIKLALHAAGMGRTVACVEVIEEEETLVYTSLIQGLVEDAHYPGGYHLQGVDYYPNQSLERAVDLTAQDYDVVVLDMGHAFHAKAPAIHRLEFRRADLPLLTIGGAPWDFAFFLQWLENRPYSRKIQDVLVHLIDDDGFKRMQQALSKEQQKLMGIRLHQVPYQPLQWSSKEKKGVYADLLKTILPDGGKRLIRS</sequence>